<dbReference type="PANTHER" id="PTHR10380">
    <property type="entry name" value="CUTICLE PROTEIN"/>
    <property type="match status" value="1"/>
</dbReference>
<sequence length="648" mass="71251">MAKSNKQQAKKTALFLTRGCTSRSTGVVELPRVRNNDQNFATSISRSRHTMRFQGAWLALVVGVVVLAAAVDAQTRRQRVRPRVLAPSSAEYVDSVEEASQQDSRPQAQQYYPRAQERLGDVVLVAASDEDYGGERYGARPRAEAQQYARPAAKSTTAAPVAARQKAAQSESRAPPVQTIRNYSKVNDDGSFTFGYEAADGSFKEETRGTDCVVRGKYGYIDPDGNKREFTYVSGNPCDPNNPDGSEEEEADRGEGGAQDDSNENVPQNYPVRRPVPIARPTPPSSAAAPARHHVTAAPVQRPTTTVFQNDYQDRRQQQQQQEQQDEEEVQIGQRGGAARPAARPFAGTVTTTQRPRVQIVSTTASPAPTLFHSPAPQTVLPVNITPKPVYRVSPLPTQPTLAPTTYRPTSPSPARPGSGSIDFEAEFKRFQADNKLPSTAAPSSAAPKPTGSPFGRPAPQLAPGNPIYQSQLIFDPASGQYDTALYQQLPQSDGDFQLNHRIQPYVHHQPSAQPHPGAGQLVTLEQLQQQSPLYRAQPPQPVARPPPPPPSPQSSPTVQIPQQLYQKQQNELQFINSQQLFAQQLELQQSQLRADRLEAAKKVTPMHRFQPQPQPQQQQYYFIQPQGPPQAAPGQIDAFLRGHNIEY</sequence>
<dbReference type="GO" id="GO:0062129">
    <property type="term" value="C:chitin-based extracellular matrix"/>
    <property type="evidence" value="ECO:0007669"/>
    <property type="project" value="TreeGrafter"/>
</dbReference>
<accession>A0A182QHZ0</accession>
<dbReference type="GO" id="GO:0008010">
    <property type="term" value="F:structural constituent of chitin-based larval cuticle"/>
    <property type="evidence" value="ECO:0007669"/>
    <property type="project" value="TreeGrafter"/>
</dbReference>
<feature type="transmembrane region" description="Helical" evidence="3">
    <location>
        <begin position="53"/>
        <end position="71"/>
    </location>
</feature>
<dbReference type="EnsemblMetazoa" id="AFAF010534-RA">
    <property type="protein sequence ID" value="AFAF010534-PA"/>
    <property type="gene ID" value="AFAF010534"/>
</dbReference>
<feature type="compositionally biased region" description="Low complexity" evidence="2">
    <location>
        <begin position="285"/>
        <end position="300"/>
    </location>
</feature>
<feature type="compositionally biased region" description="Polar residues" evidence="2">
    <location>
        <begin position="302"/>
        <end position="311"/>
    </location>
</feature>
<feature type="compositionally biased region" description="Polar residues" evidence="2">
    <location>
        <begin position="349"/>
        <end position="367"/>
    </location>
</feature>
<reference evidence="5" key="1">
    <citation type="submission" date="2014-01" db="EMBL/GenBank/DDBJ databases">
        <title>The Genome Sequence of Anopheles farauti FAR1 (V2).</title>
        <authorList>
            <consortium name="The Broad Institute Genomics Platform"/>
            <person name="Neafsey D.E."/>
            <person name="Besansky N."/>
            <person name="Howell P."/>
            <person name="Walton C."/>
            <person name="Young S.K."/>
            <person name="Zeng Q."/>
            <person name="Gargeya S."/>
            <person name="Fitzgerald M."/>
            <person name="Haas B."/>
            <person name="Abouelleil A."/>
            <person name="Allen A.W."/>
            <person name="Alvarado L."/>
            <person name="Arachchi H.M."/>
            <person name="Berlin A.M."/>
            <person name="Chapman S.B."/>
            <person name="Gainer-Dewar J."/>
            <person name="Goldberg J."/>
            <person name="Griggs A."/>
            <person name="Gujja S."/>
            <person name="Hansen M."/>
            <person name="Howarth C."/>
            <person name="Imamovic A."/>
            <person name="Ireland A."/>
            <person name="Larimer J."/>
            <person name="McCowan C."/>
            <person name="Murphy C."/>
            <person name="Pearson M."/>
            <person name="Poon T.W."/>
            <person name="Priest M."/>
            <person name="Roberts A."/>
            <person name="Saif S."/>
            <person name="Shea T."/>
            <person name="Sisk P."/>
            <person name="Sykes S."/>
            <person name="Wortman J."/>
            <person name="Nusbaum C."/>
            <person name="Birren B."/>
        </authorList>
    </citation>
    <scope>NUCLEOTIDE SEQUENCE [LARGE SCALE GENOMIC DNA]</scope>
    <source>
        <strain evidence="5">FAR1</strain>
    </source>
</reference>
<feature type="compositionally biased region" description="Low complexity" evidence="2">
    <location>
        <begin position="395"/>
        <end position="406"/>
    </location>
</feature>
<feature type="region of interest" description="Disordered" evidence="2">
    <location>
        <begin position="536"/>
        <end position="559"/>
    </location>
</feature>
<proteinExistence type="predicted"/>
<evidence type="ECO:0000313" key="4">
    <source>
        <dbReference type="EnsemblMetazoa" id="AFAF010534-PA"/>
    </source>
</evidence>
<dbReference type="STRING" id="69004.A0A182QHZ0"/>
<keyword evidence="5" id="KW-1185">Reference proteome</keyword>
<protein>
    <submittedName>
        <fullName evidence="4">Uncharacterized protein</fullName>
    </submittedName>
</protein>
<keyword evidence="3" id="KW-0472">Membrane</keyword>
<dbReference type="PANTHER" id="PTHR10380:SF2">
    <property type="entry name" value="AGAP003037-PA"/>
    <property type="match status" value="1"/>
</dbReference>
<feature type="compositionally biased region" description="Pro residues" evidence="2">
    <location>
        <begin position="539"/>
        <end position="554"/>
    </location>
</feature>
<dbReference type="InterPro" id="IPR050468">
    <property type="entry name" value="Cuticle_Struct_Prot"/>
</dbReference>
<dbReference type="VEuPathDB" id="VectorBase:AFAF010534"/>
<reference evidence="4" key="2">
    <citation type="submission" date="2020-05" db="UniProtKB">
        <authorList>
            <consortium name="EnsemblMetazoa"/>
        </authorList>
    </citation>
    <scope>IDENTIFICATION</scope>
    <source>
        <strain evidence="4">FAR1</strain>
    </source>
</reference>
<feature type="compositionally biased region" description="Low complexity" evidence="2">
    <location>
        <begin position="337"/>
        <end position="348"/>
    </location>
</feature>
<evidence type="ECO:0000256" key="2">
    <source>
        <dbReference type="SAM" id="MobiDB-lite"/>
    </source>
</evidence>
<evidence type="ECO:0000313" key="5">
    <source>
        <dbReference type="Proteomes" id="UP000075886"/>
    </source>
</evidence>
<feature type="compositionally biased region" description="Low complexity" evidence="2">
    <location>
        <begin position="438"/>
        <end position="454"/>
    </location>
</feature>
<dbReference type="PROSITE" id="PS51155">
    <property type="entry name" value="CHIT_BIND_RR_2"/>
    <property type="match status" value="1"/>
</dbReference>
<dbReference type="EMBL" id="AXCN02001452">
    <property type="status" value="NOT_ANNOTATED_CDS"/>
    <property type="molecule type" value="Genomic_DNA"/>
</dbReference>
<dbReference type="InterPro" id="IPR000618">
    <property type="entry name" value="Insect_cuticle"/>
</dbReference>
<keyword evidence="1" id="KW-0193">Cuticle</keyword>
<dbReference type="EMBL" id="AXCN02001453">
    <property type="status" value="NOT_ANNOTATED_CDS"/>
    <property type="molecule type" value="Genomic_DNA"/>
</dbReference>
<feature type="region of interest" description="Disordered" evidence="2">
    <location>
        <begin position="394"/>
        <end position="467"/>
    </location>
</feature>
<name>A0A182QHZ0_9DIPT</name>
<evidence type="ECO:0000256" key="1">
    <source>
        <dbReference type="PROSITE-ProRule" id="PRU00497"/>
    </source>
</evidence>
<keyword evidence="3" id="KW-1133">Transmembrane helix</keyword>
<dbReference type="AlphaFoldDB" id="A0A182QHZ0"/>
<feature type="region of interest" description="Disordered" evidence="2">
    <location>
        <begin position="217"/>
        <end position="380"/>
    </location>
</feature>
<organism evidence="4 5">
    <name type="scientific">Anopheles farauti</name>
    <dbReference type="NCBI Taxonomy" id="69004"/>
    <lineage>
        <taxon>Eukaryota</taxon>
        <taxon>Metazoa</taxon>
        <taxon>Ecdysozoa</taxon>
        <taxon>Arthropoda</taxon>
        <taxon>Hexapoda</taxon>
        <taxon>Insecta</taxon>
        <taxon>Pterygota</taxon>
        <taxon>Neoptera</taxon>
        <taxon>Endopterygota</taxon>
        <taxon>Diptera</taxon>
        <taxon>Nematocera</taxon>
        <taxon>Culicoidea</taxon>
        <taxon>Culicidae</taxon>
        <taxon>Anophelinae</taxon>
        <taxon>Anopheles</taxon>
    </lineage>
</organism>
<dbReference type="Pfam" id="PF00379">
    <property type="entry name" value="Chitin_bind_4"/>
    <property type="match status" value="1"/>
</dbReference>
<keyword evidence="3" id="KW-0812">Transmembrane</keyword>
<evidence type="ECO:0000256" key="3">
    <source>
        <dbReference type="SAM" id="Phobius"/>
    </source>
</evidence>
<dbReference type="Proteomes" id="UP000075886">
    <property type="component" value="Unassembled WGS sequence"/>
</dbReference>